<dbReference type="InterPro" id="IPR002403">
    <property type="entry name" value="Cyt_P450_E_grp-IV"/>
</dbReference>
<evidence type="ECO:0000256" key="6">
    <source>
        <dbReference type="ARBA" id="ARBA00023004"/>
    </source>
</evidence>
<dbReference type="PANTHER" id="PTHR46206">
    <property type="entry name" value="CYTOCHROME P450"/>
    <property type="match status" value="1"/>
</dbReference>
<feature type="binding site" description="axial binding residue" evidence="8">
    <location>
        <position position="470"/>
    </location>
    <ligand>
        <name>heme</name>
        <dbReference type="ChEBI" id="CHEBI:30413"/>
    </ligand>
    <ligandPart>
        <name>Fe</name>
        <dbReference type="ChEBI" id="CHEBI:18248"/>
    </ligandPart>
</feature>
<dbReference type="Proteomes" id="UP000294847">
    <property type="component" value="Chromosome 1"/>
</dbReference>
<name>A0A4P7MWQ7_PYROR</name>
<dbReference type="GO" id="GO:0005506">
    <property type="term" value="F:iron ion binding"/>
    <property type="evidence" value="ECO:0007669"/>
    <property type="project" value="InterPro"/>
</dbReference>
<evidence type="ECO:0000256" key="5">
    <source>
        <dbReference type="ARBA" id="ARBA00023002"/>
    </source>
</evidence>
<dbReference type="SUPFAM" id="SSF48264">
    <property type="entry name" value="Cytochrome P450"/>
    <property type="match status" value="1"/>
</dbReference>
<evidence type="ECO:0000256" key="7">
    <source>
        <dbReference type="ARBA" id="ARBA00023033"/>
    </source>
</evidence>
<keyword evidence="6 8" id="KW-0408">Iron</keyword>
<sequence>MASSINASPTWPQGQLPGLSALASLDLDRSTIEITLAAIVILPLLVSYIASSLRGEKVPVVNPPARFQTALQKSIEFGTAGFKIFQQAQEQFPNQPFKLLSNAGYTTILPPDRALEVKQHPNLSFRKAFSTILPANSEGAAALGVLDHPSEIIQKIVTKHLTKRLNSVTAPLSLETSVATEKNFGKSSEWTEIKVYEPITDVIARVSSRVFLGDKLCRDAAWLDITKSFAQTAMAVIMTMRAFPTWIRPLVFQFASYGKEYRALYRRGHNAIMPIMKERQEERAECAAKGVPAPVYNDLIEWAETEAGNNSFDMTAVQLSISMAAIHTTSDLVSQNILWLSTRPDFVDALRKEMIEVLPAKGWKKTSLTSLRLLDSAIKEAQRLKPTSVSGMQRLVMKDTVLEGGITLRKGEYSAVDATRVWDPKLHKNPDEFDIYRFYEARKQPGGEHVHQLVSTSPDHIAFGLGKYACPGRFFASNETKVVLCHLLLKYDWKLAEGSSTDFTFFGTELTINPETKVLYRRRKEEFDLDALATDEEAS</sequence>
<dbReference type="GO" id="GO:0016705">
    <property type="term" value="F:oxidoreductase activity, acting on paired donors, with incorporation or reduction of molecular oxygen"/>
    <property type="evidence" value="ECO:0007669"/>
    <property type="project" value="InterPro"/>
</dbReference>
<evidence type="ECO:0008006" key="11">
    <source>
        <dbReference type="Google" id="ProtNLM"/>
    </source>
</evidence>
<comment type="cofactor">
    <cofactor evidence="1 8">
        <name>heme</name>
        <dbReference type="ChEBI" id="CHEBI:30413"/>
    </cofactor>
</comment>
<dbReference type="PANTHER" id="PTHR46206:SF2">
    <property type="entry name" value="CYTOCHROME P450 MONOOXYGENASE AUSG-RELATED"/>
    <property type="match status" value="1"/>
</dbReference>
<dbReference type="CDD" id="cd11041">
    <property type="entry name" value="CYP503A1-like"/>
    <property type="match status" value="1"/>
</dbReference>
<dbReference type="PRINTS" id="PR00465">
    <property type="entry name" value="EP450IV"/>
</dbReference>
<proteinExistence type="inferred from homology"/>
<dbReference type="Gene3D" id="1.10.630.10">
    <property type="entry name" value="Cytochrome P450"/>
    <property type="match status" value="1"/>
</dbReference>
<evidence type="ECO:0000256" key="3">
    <source>
        <dbReference type="ARBA" id="ARBA00022617"/>
    </source>
</evidence>
<evidence type="ECO:0000313" key="10">
    <source>
        <dbReference type="Proteomes" id="UP000294847"/>
    </source>
</evidence>
<gene>
    <name evidence="9" type="ORF">PoMZ_09310</name>
</gene>
<keyword evidence="3 8" id="KW-0349">Heme</keyword>
<dbReference type="Pfam" id="PF00067">
    <property type="entry name" value="p450"/>
    <property type="match status" value="1"/>
</dbReference>
<keyword evidence="7" id="KW-0503">Monooxygenase</keyword>
<evidence type="ECO:0000256" key="4">
    <source>
        <dbReference type="ARBA" id="ARBA00022723"/>
    </source>
</evidence>
<dbReference type="EMBL" id="CP034204">
    <property type="protein sequence ID" value="QBZ53622.1"/>
    <property type="molecule type" value="Genomic_DNA"/>
</dbReference>
<accession>A0A4P7MWQ7</accession>
<evidence type="ECO:0000256" key="8">
    <source>
        <dbReference type="PIRSR" id="PIRSR602403-1"/>
    </source>
</evidence>
<protein>
    <recommendedName>
        <fullName evidence="11">Ent-kaurene oxidase</fullName>
    </recommendedName>
</protein>
<keyword evidence="5" id="KW-0560">Oxidoreductase</keyword>
<evidence type="ECO:0000313" key="9">
    <source>
        <dbReference type="EMBL" id="QBZ53622.1"/>
    </source>
</evidence>
<evidence type="ECO:0000256" key="1">
    <source>
        <dbReference type="ARBA" id="ARBA00001971"/>
    </source>
</evidence>
<evidence type="ECO:0000256" key="2">
    <source>
        <dbReference type="ARBA" id="ARBA00010617"/>
    </source>
</evidence>
<dbReference type="AlphaFoldDB" id="A0A4P7MWQ7"/>
<dbReference type="InterPro" id="IPR036396">
    <property type="entry name" value="Cyt_P450_sf"/>
</dbReference>
<dbReference type="InterPro" id="IPR001128">
    <property type="entry name" value="Cyt_P450"/>
</dbReference>
<dbReference type="GO" id="GO:0004497">
    <property type="term" value="F:monooxygenase activity"/>
    <property type="evidence" value="ECO:0007669"/>
    <property type="project" value="UniProtKB-KW"/>
</dbReference>
<comment type="similarity">
    <text evidence="2">Belongs to the cytochrome P450 family.</text>
</comment>
<reference evidence="9 10" key="1">
    <citation type="journal article" date="2019" name="Mol. Biol. Evol.">
        <title>Blast fungal genomes show frequent chromosomal changes, gene gains and losses, and effector gene turnover.</title>
        <authorList>
            <person name="Gomez Luciano L.B."/>
            <person name="Jason Tsai I."/>
            <person name="Chuma I."/>
            <person name="Tosa Y."/>
            <person name="Chen Y.H."/>
            <person name="Li J.Y."/>
            <person name="Li M.Y."/>
            <person name="Jade Lu M.Y."/>
            <person name="Nakayashiki H."/>
            <person name="Li W.H."/>
        </authorList>
    </citation>
    <scope>NUCLEOTIDE SEQUENCE [LARGE SCALE GENOMIC DNA]</scope>
    <source>
        <strain evidence="9">MZ5-1-6</strain>
    </source>
</reference>
<dbReference type="GO" id="GO:0020037">
    <property type="term" value="F:heme binding"/>
    <property type="evidence" value="ECO:0007669"/>
    <property type="project" value="InterPro"/>
</dbReference>
<organism evidence="9 10">
    <name type="scientific">Pyricularia oryzae</name>
    <name type="common">Rice blast fungus</name>
    <name type="synonym">Magnaporthe oryzae</name>
    <dbReference type="NCBI Taxonomy" id="318829"/>
    <lineage>
        <taxon>Eukaryota</taxon>
        <taxon>Fungi</taxon>
        <taxon>Dikarya</taxon>
        <taxon>Ascomycota</taxon>
        <taxon>Pezizomycotina</taxon>
        <taxon>Sordariomycetes</taxon>
        <taxon>Sordariomycetidae</taxon>
        <taxon>Magnaporthales</taxon>
        <taxon>Pyriculariaceae</taxon>
        <taxon>Pyricularia</taxon>
    </lineage>
</organism>
<keyword evidence="4 8" id="KW-0479">Metal-binding</keyword>